<protein>
    <submittedName>
        <fullName evidence="1">Uncharacterized protein</fullName>
    </submittedName>
</protein>
<dbReference type="AlphaFoldDB" id="K3XUF3"/>
<dbReference type="Gramene" id="KQL04355">
    <property type="protein sequence ID" value="KQL04355"/>
    <property type="gene ID" value="SETIT_005560mg"/>
</dbReference>
<evidence type="ECO:0000313" key="1">
    <source>
        <dbReference type="EnsemblPlants" id="KQL04355"/>
    </source>
</evidence>
<reference evidence="1" key="2">
    <citation type="submission" date="2018-08" db="UniProtKB">
        <authorList>
            <consortium name="EnsemblPlants"/>
        </authorList>
    </citation>
    <scope>IDENTIFICATION</scope>
    <source>
        <strain evidence="1">Yugu1</strain>
    </source>
</reference>
<evidence type="ECO:0000313" key="2">
    <source>
        <dbReference type="Proteomes" id="UP000004995"/>
    </source>
</evidence>
<dbReference type="EMBL" id="AGNK02002855">
    <property type="status" value="NOT_ANNOTATED_CDS"/>
    <property type="molecule type" value="Genomic_DNA"/>
</dbReference>
<proteinExistence type="predicted"/>
<accession>K3XUF3</accession>
<keyword evidence="2" id="KW-1185">Reference proteome</keyword>
<dbReference type="Proteomes" id="UP000004995">
    <property type="component" value="Unassembled WGS sequence"/>
</dbReference>
<dbReference type="EnsemblPlants" id="KQL04355">
    <property type="protein sequence ID" value="KQL04355"/>
    <property type="gene ID" value="SETIT_005560mg"/>
</dbReference>
<name>K3XUF3_SETIT</name>
<reference evidence="2" key="1">
    <citation type="journal article" date="2012" name="Nat. Biotechnol.">
        <title>Reference genome sequence of the model plant Setaria.</title>
        <authorList>
            <person name="Bennetzen J.L."/>
            <person name="Schmutz J."/>
            <person name="Wang H."/>
            <person name="Percifield R."/>
            <person name="Hawkins J."/>
            <person name="Pontaroli A.C."/>
            <person name="Estep M."/>
            <person name="Feng L."/>
            <person name="Vaughn J.N."/>
            <person name="Grimwood J."/>
            <person name="Jenkins J."/>
            <person name="Barry K."/>
            <person name="Lindquist E."/>
            <person name="Hellsten U."/>
            <person name="Deshpande S."/>
            <person name="Wang X."/>
            <person name="Wu X."/>
            <person name="Mitros T."/>
            <person name="Triplett J."/>
            <person name="Yang X."/>
            <person name="Ye C.Y."/>
            <person name="Mauro-Herrera M."/>
            <person name="Wang L."/>
            <person name="Li P."/>
            <person name="Sharma M."/>
            <person name="Sharma R."/>
            <person name="Ronald P.C."/>
            <person name="Panaud O."/>
            <person name="Kellogg E.A."/>
            <person name="Brutnell T.P."/>
            <person name="Doust A.N."/>
            <person name="Tuskan G.A."/>
            <person name="Rokhsar D."/>
            <person name="Devos K.M."/>
        </authorList>
    </citation>
    <scope>NUCLEOTIDE SEQUENCE [LARGE SCALE GENOMIC DNA]</scope>
    <source>
        <strain evidence="2">cv. Yugu1</strain>
    </source>
</reference>
<sequence>MYCSRDLALSLKSIYHFDLQDVSNLASSCVALAPDLN</sequence>
<dbReference type="HOGENOM" id="CLU_3351969_0_0_1"/>
<organism evidence="1 2">
    <name type="scientific">Setaria italica</name>
    <name type="common">Foxtail millet</name>
    <name type="synonym">Panicum italicum</name>
    <dbReference type="NCBI Taxonomy" id="4555"/>
    <lineage>
        <taxon>Eukaryota</taxon>
        <taxon>Viridiplantae</taxon>
        <taxon>Streptophyta</taxon>
        <taxon>Embryophyta</taxon>
        <taxon>Tracheophyta</taxon>
        <taxon>Spermatophyta</taxon>
        <taxon>Magnoliopsida</taxon>
        <taxon>Liliopsida</taxon>
        <taxon>Poales</taxon>
        <taxon>Poaceae</taxon>
        <taxon>PACMAD clade</taxon>
        <taxon>Panicoideae</taxon>
        <taxon>Panicodae</taxon>
        <taxon>Paniceae</taxon>
        <taxon>Cenchrinae</taxon>
        <taxon>Setaria</taxon>
    </lineage>
</organism>
<dbReference type="InParanoid" id="K3XUF3"/>